<evidence type="ECO:0000313" key="1">
    <source>
        <dbReference type="EMBL" id="KAG2330299.1"/>
    </source>
</evidence>
<dbReference type="AlphaFoldDB" id="A0A8X7WGC9"/>
<proteinExistence type="predicted"/>
<accession>A0A8X7WGC9</accession>
<protein>
    <submittedName>
        <fullName evidence="1">Uncharacterized protein</fullName>
    </submittedName>
</protein>
<evidence type="ECO:0000313" key="2">
    <source>
        <dbReference type="Proteomes" id="UP000886595"/>
    </source>
</evidence>
<gene>
    <name evidence="1" type="ORF">Bca52824_001479</name>
</gene>
<sequence length="258" mass="29446">MAIRVFNPVAPIPYLSFEVCLNTNRAHFTDDDLTVDGSQTRFVNERASHKYEDLCLRGFVVQGNLIPQDSNFTEVFRILDRVGWAYTALHVRVFCPRIVRELISNFCYCLYDVEVCGTRFRFDPDTINTIMRTPHVNRSYEWEDCDLSLAISALTGDRCSGCPVFTLTALVSPYQILYRVYERNWLPGSDTDAMIKLRIRLIYAAARSTLFQKELPVLPGDEAPIGKWVNIWSGLADSPTLNNRRPRGVEGSMGEVFV</sequence>
<name>A0A8X7WGC9_BRACI</name>
<comment type="caution">
    <text evidence="1">The sequence shown here is derived from an EMBL/GenBank/DDBJ whole genome shotgun (WGS) entry which is preliminary data.</text>
</comment>
<dbReference type="OrthoDB" id="1102012at2759"/>
<keyword evidence="2" id="KW-1185">Reference proteome</keyword>
<dbReference type="Proteomes" id="UP000886595">
    <property type="component" value="Unassembled WGS sequence"/>
</dbReference>
<dbReference type="EMBL" id="JAAMPC010000001">
    <property type="protein sequence ID" value="KAG2330299.1"/>
    <property type="molecule type" value="Genomic_DNA"/>
</dbReference>
<organism evidence="1 2">
    <name type="scientific">Brassica carinata</name>
    <name type="common">Ethiopian mustard</name>
    <name type="synonym">Abyssinian cabbage</name>
    <dbReference type="NCBI Taxonomy" id="52824"/>
    <lineage>
        <taxon>Eukaryota</taxon>
        <taxon>Viridiplantae</taxon>
        <taxon>Streptophyta</taxon>
        <taxon>Embryophyta</taxon>
        <taxon>Tracheophyta</taxon>
        <taxon>Spermatophyta</taxon>
        <taxon>Magnoliopsida</taxon>
        <taxon>eudicotyledons</taxon>
        <taxon>Gunneridae</taxon>
        <taxon>Pentapetalae</taxon>
        <taxon>rosids</taxon>
        <taxon>malvids</taxon>
        <taxon>Brassicales</taxon>
        <taxon>Brassicaceae</taxon>
        <taxon>Brassiceae</taxon>
        <taxon>Brassica</taxon>
    </lineage>
</organism>
<reference evidence="1 2" key="1">
    <citation type="submission" date="2020-02" db="EMBL/GenBank/DDBJ databases">
        <authorList>
            <person name="Ma Q."/>
            <person name="Huang Y."/>
            <person name="Song X."/>
            <person name="Pei D."/>
        </authorList>
    </citation>
    <scope>NUCLEOTIDE SEQUENCE [LARGE SCALE GENOMIC DNA]</scope>
    <source>
        <strain evidence="1">Sxm20200214</strain>
        <tissue evidence="1">Leaf</tissue>
    </source>
</reference>